<sequence length="84" mass="9214">MNLFVTLYVALLFVVLTPGVLLTLPKGGSKLVVAATHGLVFALVYHLTHKLVWKLSMHLDGFQDAAPVVNNVAAMKKDGFRMKH</sequence>
<dbReference type="AlphaFoldDB" id="A0A6C0JV68"/>
<protein>
    <submittedName>
        <fullName evidence="2">Uncharacterized protein</fullName>
    </submittedName>
</protein>
<evidence type="ECO:0000256" key="1">
    <source>
        <dbReference type="SAM" id="Phobius"/>
    </source>
</evidence>
<name>A0A6C0JV68_9ZZZZ</name>
<dbReference type="EMBL" id="MN740740">
    <property type="protein sequence ID" value="QHU09645.1"/>
    <property type="molecule type" value="Genomic_DNA"/>
</dbReference>
<reference evidence="2" key="1">
    <citation type="journal article" date="2020" name="Nature">
        <title>Giant virus diversity and host interactions through global metagenomics.</title>
        <authorList>
            <person name="Schulz F."/>
            <person name="Roux S."/>
            <person name="Paez-Espino D."/>
            <person name="Jungbluth S."/>
            <person name="Walsh D.A."/>
            <person name="Denef V.J."/>
            <person name="McMahon K.D."/>
            <person name="Konstantinidis K.T."/>
            <person name="Eloe-Fadrosh E.A."/>
            <person name="Kyrpides N.C."/>
            <person name="Woyke T."/>
        </authorList>
    </citation>
    <scope>NUCLEOTIDE SEQUENCE</scope>
    <source>
        <strain evidence="2">GVMAG-S-1101164-105</strain>
    </source>
</reference>
<keyword evidence="1" id="KW-0472">Membrane</keyword>
<organism evidence="2">
    <name type="scientific">viral metagenome</name>
    <dbReference type="NCBI Taxonomy" id="1070528"/>
    <lineage>
        <taxon>unclassified sequences</taxon>
        <taxon>metagenomes</taxon>
        <taxon>organismal metagenomes</taxon>
    </lineage>
</organism>
<proteinExistence type="predicted"/>
<feature type="transmembrane region" description="Helical" evidence="1">
    <location>
        <begin position="31"/>
        <end position="48"/>
    </location>
</feature>
<accession>A0A6C0JV68</accession>
<keyword evidence="1" id="KW-1133">Transmembrane helix</keyword>
<keyword evidence="1" id="KW-0812">Transmembrane</keyword>
<evidence type="ECO:0000313" key="2">
    <source>
        <dbReference type="EMBL" id="QHU09645.1"/>
    </source>
</evidence>